<evidence type="ECO:0000313" key="3">
    <source>
        <dbReference type="Proteomes" id="UP001151760"/>
    </source>
</evidence>
<keyword evidence="3" id="KW-1185">Reference proteome</keyword>
<dbReference type="Proteomes" id="UP001151760">
    <property type="component" value="Unassembled WGS sequence"/>
</dbReference>
<protein>
    <submittedName>
        <fullName evidence="2">Uncharacterized protein</fullName>
    </submittedName>
</protein>
<name>A0ABQ5IZS8_9ASTR</name>
<feature type="compositionally biased region" description="Polar residues" evidence="1">
    <location>
        <begin position="23"/>
        <end position="37"/>
    </location>
</feature>
<evidence type="ECO:0000313" key="2">
    <source>
        <dbReference type="EMBL" id="GJU05210.1"/>
    </source>
</evidence>
<reference evidence="2" key="2">
    <citation type="submission" date="2022-01" db="EMBL/GenBank/DDBJ databases">
        <authorList>
            <person name="Yamashiro T."/>
            <person name="Shiraishi A."/>
            <person name="Satake H."/>
            <person name="Nakayama K."/>
        </authorList>
    </citation>
    <scope>NUCLEOTIDE SEQUENCE</scope>
</reference>
<sequence>MSKRFSNGSSDTFGTRDGDRSSGKSQMSLSRSNTSSHLRIFERLENRSKSKAKPEREEPRLGQEGPDIRGQIQTLMMKKIRRIPLRT</sequence>
<organism evidence="2 3">
    <name type="scientific">Tanacetum coccineum</name>
    <dbReference type="NCBI Taxonomy" id="301880"/>
    <lineage>
        <taxon>Eukaryota</taxon>
        <taxon>Viridiplantae</taxon>
        <taxon>Streptophyta</taxon>
        <taxon>Embryophyta</taxon>
        <taxon>Tracheophyta</taxon>
        <taxon>Spermatophyta</taxon>
        <taxon>Magnoliopsida</taxon>
        <taxon>eudicotyledons</taxon>
        <taxon>Gunneridae</taxon>
        <taxon>Pentapetalae</taxon>
        <taxon>asterids</taxon>
        <taxon>campanulids</taxon>
        <taxon>Asterales</taxon>
        <taxon>Asteraceae</taxon>
        <taxon>Asteroideae</taxon>
        <taxon>Anthemideae</taxon>
        <taxon>Anthemidinae</taxon>
        <taxon>Tanacetum</taxon>
    </lineage>
</organism>
<proteinExistence type="predicted"/>
<dbReference type="EMBL" id="BQNB010021326">
    <property type="protein sequence ID" value="GJU05210.1"/>
    <property type="molecule type" value="Genomic_DNA"/>
</dbReference>
<feature type="compositionally biased region" description="Polar residues" evidence="1">
    <location>
        <begin position="1"/>
        <end position="13"/>
    </location>
</feature>
<comment type="caution">
    <text evidence="2">The sequence shown here is derived from an EMBL/GenBank/DDBJ whole genome shotgun (WGS) entry which is preliminary data.</text>
</comment>
<evidence type="ECO:0000256" key="1">
    <source>
        <dbReference type="SAM" id="MobiDB-lite"/>
    </source>
</evidence>
<reference evidence="2" key="1">
    <citation type="journal article" date="2022" name="Int. J. Mol. Sci.">
        <title>Draft Genome of Tanacetum Coccineum: Genomic Comparison of Closely Related Tanacetum-Family Plants.</title>
        <authorList>
            <person name="Yamashiro T."/>
            <person name="Shiraishi A."/>
            <person name="Nakayama K."/>
            <person name="Satake H."/>
        </authorList>
    </citation>
    <scope>NUCLEOTIDE SEQUENCE</scope>
</reference>
<gene>
    <name evidence="2" type="ORF">Tco_1121640</name>
</gene>
<accession>A0ABQ5IZS8</accession>
<feature type="compositionally biased region" description="Basic and acidic residues" evidence="1">
    <location>
        <begin position="39"/>
        <end position="61"/>
    </location>
</feature>
<feature type="region of interest" description="Disordered" evidence="1">
    <location>
        <begin position="1"/>
        <end position="70"/>
    </location>
</feature>